<dbReference type="PANTHER" id="PTHR24305">
    <property type="entry name" value="CYTOCHROME P450"/>
    <property type="match status" value="1"/>
</dbReference>
<keyword evidence="4 8" id="KW-0479">Metal-binding</keyword>
<dbReference type="InterPro" id="IPR036396">
    <property type="entry name" value="Cyt_P450_sf"/>
</dbReference>
<dbReference type="AlphaFoldDB" id="A0A1S7UNS0"/>
<dbReference type="PRINTS" id="PR00463">
    <property type="entry name" value="EP450I"/>
</dbReference>
<comment type="similarity">
    <text evidence="2 9">Belongs to the cytochrome P450 family.</text>
</comment>
<dbReference type="Pfam" id="PF00067">
    <property type="entry name" value="p450"/>
    <property type="match status" value="1"/>
</dbReference>
<keyword evidence="6 8" id="KW-0408">Iron</keyword>
<dbReference type="FunFam" id="1.10.630.10:FF:000047">
    <property type="entry name" value="Cytochrome P450 monooxygenase"/>
    <property type="match status" value="1"/>
</dbReference>
<dbReference type="InterPro" id="IPR002401">
    <property type="entry name" value="Cyt_P450_E_grp-I"/>
</dbReference>
<keyword evidence="10" id="KW-1133">Transmembrane helix</keyword>
<dbReference type="OrthoDB" id="1470350at2759"/>
<evidence type="ECO:0000256" key="5">
    <source>
        <dbReference type="ARBA" id="ARBA00023002"/>
    </source>
</evidence>
<keyword evidence="10" id="KW-0472">Membrane</keyword>
<evidence type="ECO:0000256" key="7">
    <source>
        <dbReference type="ARBA" id="ARBA00023033"/>
    </source>
</evidence>
<name>A0A1S7UNS0_ROSNE</name>
<comment type="cofactor">
    <cofactor evidence="1 8">
        <name>heme</name>
        <dbReference type="ChEBI" id="CHEBI:30413"/>
    </cofactor>
</comment>
<evidence type="ECO:0000313" key="11">
    <source>
        <dbReference type="EMBL" id="GAP85068.1"/>
    </source>
</evidence>
<evidence type="ECO:0000313" key="12">
    <source>
        <dbReference type="Proteomes" id="UP000054516"/>
    </source>
</evidence>
<evidence type="ECO:0000256" key="8">
    <source>
        <dbReference type="PIRSR" id="PIRSR602401-1"/>
    </source>
</evidence>
<keyword evidence="7 9" id="KW-0503">Monooxygenase</keyword>
<dbReference type="Gene3D" id="1.10.630.10">
    <property type="entry name" value="Cytochrome P450"/>
    <property type="match status" value="1"/>
</dbReference>
<keyword evidence="12" id="KW-1185">Reference proteome</keyword>
<organism evidence="11">
    <name type="scientific">Rosellinia necatrix</name>
    <name type="common">White root-rot fungus</name>
    <dbReference type="NCBI Taxonomy" id="77044"/>
    <lineage>
        <taxon>Eukaryota</taxon>
        <taxon>Fungi</taxon>
        <taxon>Dikarya</taxon>
        <taxon>Ascomycota</taxon>
        <taxon>Pezizomycotina</taxon>
        <taxon>Sordariomycetes</taxon>
        <taxon>Xylariomycetidae</taxon>
        <taxon>Xylariales</taxon>
        <taxon>Xylariaceae</taxon>
        <taxon>Rosellinia</taxon>
    </lineage>
</organism>
<evidence type="ECO:0000256" key="1">
    <source>
        <dbReference type="ARBA" id="ARBA00001971"/>
    </source>
</evidence>
<dbReference type="SUPFAM" id="SSF48264">
    <property type="entry name" value="Cytochrome P450"/>
    <property type="match status" value="1"/>
</dbReference>
<dbReference type="GO" id="GO:0009403">
    <property type="term" value="P:toxin biosynthetic process"/>
    <property type="evidence" value="ECO:0007669"/>
    <property type="project" value="UniProtKB-ARBA"/>
</dbReference>
<dbReference type="STRING" id="77044.A0A1S7UNS0"/>
<dbReference type="CDD" id="cd11058">
    <property type="entry name" value="CYP60B-like"/>
    <property type="match status" value="1"/>
</dbReference>
<proteinExistence type="inferred from homology"/>
<dbReference type="GO" id="GO:0005506">
    <property type="term" value="F:iron ion binding"/>
    <property type="evidence" value="ECO:0007669"/>
    <property type="project" value="InterPro"/>
</dbReference>
<evidence type="ECO:0000256" key="9">
    <source>
        <dbReference type="RuleBase" id="RU000461"/>
    </source>
</evidence>
<evidence type="ECO:0000256" key="10">
    <source>
        <dbReference type="SAM" id="Phobius"/>
    </source>
</evidence>
<dbReference type="EMBL" id="DF977484">
    <property type="protein sequence ID" value="GAP85068.1"/>
    <property type="molecule type" value="Genomic_DNA"/>
</dbReference>
<protein>
    <submittedName>
        <fullName evidence="11">Putative averantin oxidoreductase</fullName>
    </submittedName>
</protein>
<evidence type="ECO:0000256" key="3">
    <source>
        <dbReference type="ARBA" id="ARBA00022617"/>
    </source>
</evidence>
<accession>A0A1S7UNS0</accession>
<reference evidence="11" key="1">
    <citation type="submission" date="2016-03" db="EMBL/GenBank/DDBJ databases">
        <title>Draft genome sequence of Rosellinia necatrix.</title>
        <authorList>
            <person name="Kanematsu S."/>
        </authorList>
    </citation>
    <scope>NUCLEOTIDE SEQUENCE [LARGE SCALE GENOMIC DNA]</scope>
    <source>
        <strain evidence="11">W97</strain>
    </source>
</reference>
<feature type="transmembrane region" description="Helical" evidence="10">
    <location>
        <begin position="20"/>
        <end position="44"/>
    </location>
</feature>
<evidence type="ECO:0000256" key="2">
    <source>
        <dbReference type="ARBA" id="ARBA00010617"/>
    </source>
</evidence>
<keyword evidence="3 8" id="KW-0349">Heme</keyword>
<sequence length="524" mass="58392">MAMTEASSNLLGLPGPVSTFAMVGAVVFTSVVLTIAYYGALFIYNIWLHPLSKYPGPRLAAASPLWMVSSYFFGRTPTDLEKLHEQYGPVVRTGPNELSYINPIQWREIYGHKPQDQPEFAKDPKYFSGLKGEPVILTADKDYHGYIRKLLAPGFSDKSLREQEPVLQEYIDTLFRRLHEECGNGERPIDIVGWYNYLLFDFIGYLTFGESFNCLTTGTLHTWVGIFFSLVKSLSYHQMSARFPWFLRPIFERLFIPKKVVEDLKTLKALNEEKISYRLKNHPPVPDFMDKLVEAFNSGKMSPQQLEGNAQILIAAGSETTATLLSGLTWLLLQNPGVLAKLTDEVRGRFGSAAAITLAGTSECRYLQGCVEEALRVYPPSPQPHHRIVPAGGAVVNGEALPAGTSVAVPVYAAARSPLSWAEPAAFAPERWTGEEPARFARDRREASRPFSLGPRACVGRGLAYAEIRLVLARLVWHFDLASATPGDWLDQRVFVVWEKAPLYVKLRPRRLETPVAAGEGIGA</sequence>
<keyword evidence="10" id="KW-0812">Transmembrane</keyword>
<dbReference type="PROSITE" id="PS00086">
    <property type="entry name" value="CYTOCHROME_P450"/>
    <property type="match status" value="1"/>
</dbReference>
<dbReference type="PRINTS" id="PR00385">
    <property type="entry name" value="P450"/>
</dbReference>
<dbReference type="GO" id="GO:0004497">
    <property type="term" value="F:monooxygenase activity"/>
    <property type="evidence" value="ECO:0007669"/>
    <property type="project" value="UniProtKB-KW"/>
</dbReference>
<dbReference type="Proteomes" id="UP000054516">
    <property type="component" value="Unassembled WGS sequence"/>
</dbReference>
<keyword evidence="5 9" id="KW-0560">Oxidoreductase</keyword>
<dbReference type="InterPro" id="IPR050121">
    <property type="entry name" value="Cytochrome_P450_monoxygenase"/>
</dbReference>
<dbReference type="GO" id="GO:0016705">
    <property type="term" value="F:oxidoreductase activity, acting on paired donors, with incorporation or reduction of molecular oxygen"/>
    <property type="evidence" value="ECO:0007669"/>
    <property type="project" value="InterPro"/>
</dbReference>
<dbReference type="GO" id="GO:0020037">
    <property type="term" value="F:heme binding"/>
    <property type="evidence" value="ECO:0007669"/>
    <property type="project" value="InterPro"/>
</dbReference>
<evidence type="ECO:0000256" key="4">
    <source>
        <dbReference type="ARBA" id="ARBA00022723"/>
    </source>
</evidence>
<evidence type="ECO:0000256" key="6">
    <source>
        <dbReference type="ARBA" id="ARBA00023004"/>
    </source>
</evidence>
<dbReference type="InterPro" id="IPR017972">
    <property type="entry name" value="Cyt_P450_CS"/>
</dbReference>
<dbReference type="PANTHER" id="PTHR24305:SF210">
    <property type="entry name" value="CYTOCHROME P450 MONOOXYGENASE ASQL-RELATED"/>
    <property type="match status" value="1"/>
</dbReference>
<dbReference type="InterPro" id="IPR001128">
    <property type="entry name" value="Cyt_P450"/>
</dbReference>
<feature type="binding site" description="axial binding residue" evidence="8">
    <location>
        <position position="458"/>
    </location>
    <ligand>
        <name>heme</name>
        <dbReference type="ChEBI" id="CHEBI:30413"/>
    </ligand>
    <ligandPart>
        <name>Fe</name>
        <dbReference type="ChEBI" id="CHEBI:18248"/>
    </ligandPart>
</feature>
<gene>
    <name evidence="11" type="ORF">SAMD00023353_3901210</name>
</gene>
<dbReference type="OMA" id="MEQSTHI"/>